<accession>A0A2B5X8Y7</accession>
<dbReference type="Proteomes" id="UP000220621">
    <property type="component" value="Unassembled WGS sequence"/>
</dbReference>
<organism evidence="1 2">
    <name type="scientific">Bacillus wiedmannii</name>
    <dbReference type="NCBI Taxonomy" id="1890302"/>
    <lineage>
        <taxon>Bacteria</taxon>
        <taxon>Bacillati</taxon>
        <taxon>Bacillota</taxon>
        <taxon>Bacilli</taxon>
        <taxon>Bacillales</taxon>
        <taxon>Bacillaceae</taxon>
        <taxon>Bacillus</taxon>
        <taxon>Bacillus cereus group</taxon>
    </lineage>
</organism>
<proteinExistence type="predicted"/>
<gene>
    <name evidence="1" type="ORF">CN611_30290</name>
</gene>
<dbReference type="Gene3D" id="3.10.450.730">
    <property type="entry name" value="BLIP domain"/>
    <property type="match status" value="1"/>
</dbReference>
<dbReference type="RefSeq" id="WP_098103607.1">
    <property type="nucleotide sequence ID" value="NZ_JAKGBO010000006.1"/>
</dbReference>
<evidence type="ECO:0000313" key="2">
    <source>
        <dbReference type="Proteomes" id="UP000220621"/>
    </source>
</evidence>
<name>A0A2B5X8Y7_9BACI</name>
<reference evidence="1 2" key="1">
    <citation type="submission" date="2017-09" db="EMBL/GenBank/DDBJ databases">
        <title>Large-scale bioinformatics analysis of Bacillus genomes uncovers conserved roles of natural products in bacterial physiology.</title>
        <authorList>
            <consortium name="Agbiome Team Llc"/>
            <person name="Bleich R.M."/>
            <person name="Grubbs K.J."/>
            <person name="Santa Maria K.C."/>
            <person name="Allen S.E."/>
            <person name="Farag S."/>
            <person name="Shank E.A."/>
            <person name="Bowers A."/>
        </authorList>
    </citation>
    <scope>NUCLEOTIDE SEQUENCE [LARGE SCALE GENOMIC DNA]</scope>
    <source>
        <strain evidence="1 2">AFS010764</strain>
    </source>
</reference>
<sequence length="157" mass="19196">MGWNKYSDYKYEKERAQIHADYEKELIEMEKEQAKQLAAEESRLEKIEEQNRKEEARQRRMMDTFNNLRRGMSYEEVAAAFGEEGDLKKQGTYSNEWKDYIKNHPSYFWNYDSMYNIDFVHFYDTFMKHSYVTLYKSFFESFSFCQKVLVPSRAFYV</sequence>
<dbReference type="AlphaFoldDB" id="A0A2B5X8Y7"/>
<comment type="caution">
    <text evidence="1">The sequence shown here is derived from an EMBL/GenBank/DDBJ whole genome shotgun (WGS) entry which is preliminary data.</text>
</comment>
<dbReference type="EMBL" id="NUDL01000159">
    <property type="protein sequence ID" value="PEM43231.1"/>
    <property type="molecule type" value="Genomic_DNA"/>
</dbReference>
<protein>
    <submittedName>
        <fullName evidence="1">Uncharacterized protein</fullName>
    </submittedName>
</protein>
<evidence type="ECO:0000313" key="1">
    <source>
        <dbReference type="EMBL" id="PEM43231.1"/>
    </source>
</evidence>